<keyword evidence="4" id="KW-1133">Transmembrane helix</keyword>
<dbReference type="GO" id="GO:0005886">
    <property type="term" value="C:plasma membrane"/>
    <property type="evidence" value="ECO:0007669"/>
    <property type="project" value="TreeGrafter"/>
</dbReference>
<evidence type="ECO:0000256" key="8">
    <source>
        <dbReference type="ARBA" id="ARBA00023319"/>
    </source>
</evidence>
<dbReference type="PANTHER" id="PTHR13869:SF20">
    <property type="entry name" value="MYELIN PROTEIN ZERO-LIKE PROTEIN 3"/>
    <property type="match status" value="1"/>
</dbReference>
<dbReference type="PRINTS" id="PR00213">
    <property type="entry name" value="MYELINP0"/>
</dbReference>
<dbReference type="Pfam" id="PF07686">
    <property type="entry name" value="V-set"/>
    <property type="match status" value="1"/>
</dbReference>
<dbReference type="InterPro" id="IPR013783">
    <property type="entry name" value="Ig-like_fold"/>
</dbReference>
<keyword evidence="2" id="KW-0812">Transmembrane</keyword>
<dbReference type="InterPro" id="IPR036179">
    <property type="entry name" value="Ig-like_dom_sf"/>
</dbReference>
<feature type="domain" description="Ig-like" evidence="10">
    <location>
        <begin position="4"/>
        <end position="135"/>
    </location>
</feature>
<dbReference type="Gene3D" id="2.60.40.10">
    <property type="entry name" value="Immunoglobulins"/>
    <property type="match status" value="1"/>
</dbReference>
<evidence type="ECO:0000256" key="6">
    <source>
        <dbReference type="ARBA" id="ARBA00023157"/>
    </source>
</evidence>
<organism evidence="11 12">
    <name type="scientific">Fundulus heteroclitus</name>
    <name type="common">Killifish</name>
    <name type="synonym">Mummichog</name>
    <dbReference type="NCBI Taxonomy" id="8078"/>
    <lineage>
        <taxon>Eukaryota</taxon>
        <taxon>Metazoa</taxon>
        <taxon>Chordata</taxon>
        <taxon>Craniata</taxon>
        <taxon>Vertebrata</taxon>
        <taxon>Euteleostomi</taxon>
        <taxon>Actinopterygii</taxon>
        <taxon>Neopterygii</taxon>
        <taxon>Teleostei</taxon>
        <taxon>Neoteleostei</taxon>
        <taxon>Acanthomorphata</taxon>
        <taxon>Ovalentaria</taxon>
        <taxon>Atherinomorphae</taxon>
        <taxon>Cyprinodontiformes</taxon>
        <taxon>Fundulidae</taxon>
        <taxon>Fundulus</taxon>
    </lineage>
</organism>
<proteinExistence type="predicted"/>
<keyword evidence="8" id="KW-0393">Immunoglobulin domain</keyword>
<protein>
    <recommendedName>
        <fullName evidence="10">Ig-like domain-containing protein</fullName>
    </recommendedName>
</protein>
<keyword evidence="6" id="KW-1015">Disulfide bond</keyword>
<reference evidence="11" key="1">
    <citation type="submission" date="2025-08" db="UniProtKB">
        <authorList>
            <consortium name="Ensembl"/>
        </authorList>
    </citation>
    <scope>IDENTIFICATION</scope>
</reference>
<dbReference type="InterPro" id="IPR003599">
    <property type="entry name" value="Ig_sub"/>
</dbReference>
<dbReference type="InterPro" id="IPR007110">
    <property type="entry name" value="Ig-like_dom"/>
</dbReference>
<accession>A0A3Q2UJ24</accession>
<dbReference type="STRING" id="8078.ENSFHEP00000030630"/>
<dbReference type="PROSITE" id="PS50835">
    <property type="entry name" value="IG_LIKE"/>
    <property type="match status" value="1"/>
</dbReference>
<evidence type="ECO:0000256" key="3">
    <source>
        <dbReference type="ARBA" id="ARBA00022729"/>
    </source>
</evidence>
<reference evidence="11" key="2">
    <citation type="submission" date="2025-09" db="UniProtKB">
        <authorList>
            <consortium name="Ensembl"/>
        </authorList>
    </citation>
    <scope>IDENTIFICATION</scope>
</reference>
<name>A0A3Q2UJ24_FUNHE</name>
<feature type="signal peptide" evidence="9">
    <location>
        <begin position="1"/>
        <end position="21"/>
    </location>
</feature>
<dbReference type="SUPFAM" id="SSF48726">
    <property type="entry name" value="Immunoglobulin"/>
    <property type="match status" value="1"/>
</dbReference>
<dbReference type="SMART" id="SM00406">
    <property type="entry name" value="IGv"/>
    <property type="match status" value="1"/>
</dbReference>
<sequence>MFLPVLALRDFLLLCLSQVSSIKVSTPAEVHASKGDTVQLKCTFTSTSPPNSKMSVHWSYKPRTGAVDTIHYTSLVLMLCRFKVQVLHEGRPARGVASITLINATLHDNGTYTCDVSNPPDVYGSPNSHIVLTVTPKGKMRSKNG</sequence>
<dbReference type="GeneTree" id="ENSGT01030000234556"/>
<feature type="chain" id="PRO_5018673724" description="Ig-like domain-containing protein" evidence="9">
    <location>
        <begin position="22"/>
        <end position="145"/>
    </location>
</feature>
<evidence type="ECO:0000313" key="11">
    <source>
        <dbReference type="Ensembl" id="ENSFHEP00000030630.1"/>
    </source>
</evidence>
<evidence type="ECO:0000313" key="12">
    <source>
        <dbReference type="Proteomes" id="UP000265000"/>
    </source>
</evidence>
<evidence type="ECO:0000256" key="9">
    <source>
        <dbReference type="SAM" id="SignalP"/>
    </source>
</evidence>
<evidence type="ECO:0000256" key="2">
    <source>
        <dbReference type="ARBA" id="ARBA00022692"/>
    </source>
</evidence>
<evidence type="ECO:0000256" key="4">
    <source>
        <dbReference type="ARBA" id="ARBA00022989"/>
    </source>
</evidence>
<keyword evidence="3 9" id="KW-0732">Signal</keyword>
<dbReference type="InterPro" id="IPR013106">
    <property type="entry name" value="Ig_V-set"/>
</dbReference>
<comment type="subcellular location">
    <subcellularLocation>
        <location evidence="1">Membrane</location>
        <topology evidence="1">Single-pass type I membrane protein</topology>
    </subcellularLocation>
</comment>
<evidence type="ECO:0000256" key="1">
    <source>
        <dbReference type="ARBA" id="ARBA00004479"/>
    </source>
</evidence>
<dbReference type="Ensembl" id="ENSFHET00000022414.1">
    <property type="protein sequence ID" value="ENSFHEP00000030630.1"/>
    <property type="gene ID" value="ENSFHEG00000016052.1"/>
</dbReference>
<evidence type="ECO:0000256" key="7">
    <source>
        <dbReference type="ARBA" id="ARBA00023180"/>
    </source>
</evidence>
<keyword evidence="7" id="KW-0325">Glycoprotein</keyword>
<dbReference type="SMART" id="SM00409">
    <property type="entry name" value="IG"/>
    <property type="match status" value="1"/>
</dbReference>
<dbReference type="InterPro" id="IPR000920">
    <property type="entry name" value="Myelin_P0-rel"/>
</dbReference>
<evidence type="ECO:0000259" key="10">
    <source>
        <dbReference type="PROSITE" id="PS50835"/>
    </source>
</evidence>
<evidence type="ECO:0000256" key="5">
    <source>
        <dbReference type="ARBA" id="ARBA00023136"/>
    </source>
</evidence>
<keyword evidence="12" id="KW-1185">Reference proteome</keyword>
<keyword evidence="5" id="KW-0472">Membrane</keyword>
<dbReference type="Proteomes" id="UP000265000">
    <property type="component" value="Unplaced"/>
</dbReference>
<dbReference type="AlphaFoldDB" id="A0A3Q2UJ24"/>
<dbReference type="PANTHER" id="PTHR13869">
    <property type="entry name" value="MYELIN P0 RELATED"/>
    <property type="match status" value="1"/>
</dbReference>